<dbReference type="GO" id="GO:0020037">
    <property type="term" value="F:heme binding"/>
    <property type="evidence" value="ECO:0007669"/>
    <property type="project" value="InterPro"/>
</dbReference>
<evidence type="ECO:0000256" key="1">
    <source>
        <dbReference type="ARBA" id="ARBA00010617"/>
    </source>
</evidence>
<evidence type="ECO:0000256" key="6">
    <source>
        <dbReference type="ARBA" id="ARBA00023033"/>
    </source>
</evidence>
<keyword evidence="3 7" id="KW-0479">Metal-binding</keyword>
<keyword evidence="5 7" id="KW-0408">Iron</keyword>
<evidence type="ECO:0000313" key="9">
    <source>
        <dbReference type="Proteomes" id="UP000026915"/>
    </source>
</evidence>
<evidence type="ECO:0000256" key="5">
    <source>
        <dbReference type="ARBA" id="ARBA00023004"/>
    </source>
</evidence>
<dbReference type="AlphaFoldDB" id="A0A061E2P8"/>
<dbReference type="Proteomes" id="UP000026915">
    <property type="component" value="Chromosome 2"/>
</dbReference>
<organism evidence="8 9">
    <name type="scientific">Theobroma cacao</name>
    <name type="common">Cacao</name>
    <name type="synonym">Cocoa</name>
    <dbReference type="NCBI Taxonomy" id="3641"/>
    <lineage>
        <taxon>Eukaryota</taxon>
        <taxon>Viridiplantae</taxon>
        <taxon>Streptophyta</taxon>
        <taxon>Embryophyta</taxon>
        <taxon>Tracheophyta</taxon>
        <taxon>Spermatophyta</taxon>
        <taxon>Magnoliopsida</taxon>
        <taxon>eudicotyledons</taxon>
        <taxon>Gunneridae</taxon>
        <taxon>Pentapetalae</taxon>
        <taxon>rosids</taxon>
        <taxon>malvids</taxon>
        <taxon>Malvales</taxon>
        <taxon>Malvaceae</taxon>
        <taxon>Byttnerioideae</taxon>
        <taxon>Theobroma</taxon>
    </lineage>
</organism>
<keyword evidence="9" id="KW-1185">Reference proteome</keyword>
<dbReference type="PRINTS" id="PR00463">
    <property type="entry name" value="EP450I"/>
</dbReference>
<keyword evidence="2 7" id="KW-0349">Heme</keyword>
<dbReference type="InterPro" id="IPR001128">
    <property type="entry name" value="Cyt_P450"/>
</dbReference>
<dbReference type="GO" id="GO:0005506">
    <property type="term" value="F:iron ion binding"/>
    <property type="evidence" value="ECO:0007669"/>
    <property type="project" value="InterPro"/>
</dbReference>
<dbReference type="eggNOG" id="KOG0156">
    <property type="taxonomic scope" value="Eukaryota"/>
</dbReference>
<dbReference type="Pfam" id="PF00067">
    <property type="entry name" value="p450"/>
    <property type="match status" value="1"/>
</dbReference>
<keyword evidence="4" id="KW-0560">Oxidoreductase</keyword>
<dbReference type="GO" id="GO:0016705">
    <property type="term" value="F:oxidoreductase activity, acting on paired donors, with incorporation or reduction of molecular oxygen"/>
    <property type="evidence" value="ECO:0007669"/>
    <property type="project" value="InterPro"/>
</dbReference>
<accession>A0A061E2P8</accession>
<dbReference type="Gene3D" id="1.10.630.10">
    <property type="entry name" value="Cytochrome P450"/>
    <property type="match status" value="1"/>
</dbReference>
<dbReference type="OMA" id="FRYGMAR"/>
<dbReference type="Gramene" id="EOX99195">
    <property type="protein sequence ID" value="EOX99195"/>
    <property type="gene ID" value="TCM_007790"/>
</dbReference>
<evidence type="ECO:0000256" key="7">
    <source>
        <dbReference type="PIRSR" id="PIRSR602401-1"/>
    </source>
</evidence>
<dbReference type="PANTHER" id="PTHR47947:SF24">
    <property type="entry name" value="ISOFLAVONE 2'-HYDROXYLASE-LIKE"/>
    <property type="match status" value="1"/>
</dbReference>
<dbReference type="GO" id="GO:0004497">
    <property type="term" value="F:monooxygenase activity"/>
    <property type="evidence" value="ECO:0007669"/>
    <property type="project" value="UniProtKB-KW"/>
</dbReference>
<evidence type="ECO:0000256" key="3">
    <source>
        <dbReference type="ARBA" id="ARBA00022723"/>
    </source>
</evidence>
<name>A0A061E2P8_THECC</name>
<evidence type="ECO:0000313" key="8">
    <source>
        <dbReference type="EMBL" id="EOX99195.1"/>
    </source>
</evidence>
<protein>
    <submittedName>
        <fullName evidence="8">Cytochrome P450 superfamily protein, putative</fullName>
    </submittedName>
</protein>
<evidence type="ECO:0000256" key="2">
    <source>
        <dbReference type="ARBA" id="ARBA00022617"/>
    </source>
</evidence>
<dbReference type="InterPro" id="IPR002401">
    <property type="entry name" value="Cyt_P450_E_grp-I"/>
</dbReference>
<gene>
    <name evidence="8" type="ORF">TCM_007790</name>
</gene>
<dbReference type="InParanoid" id="A0A061E2P8"/>
<dbReference type="EMBL" id="CM001880">
    <property type="protein sequence ID" value="EOX99195.1"/>
    <property type="molecule type" value="Genomic_DNA"/>
</dbReference>
<evidence type="ECO:0000256" key="4">
    <source>
        <dbReference type="ARBA" id="ARBA00023002"/>
    </source>
</evidence>
<dbReference type="PANTHER" id="PTHR47947">
    <property type="entry name" value="CYTOCHROME P450 82C3-RELATED"/>
    <property type="match status" value="1"/>
</dbReference>
<feature type="binding site" description="axial binding residue" evidence="7">
    <location>
        <position position="55"/>
    </location>
    <ligand>
        <name>heme</name>
        <dbReference type="ChEBI" id="CHEBI:30413"/>
    </ligand>
    <ligandPart>
        <name>Fe</name>
        <dbReference type="ChEBI" id="CHEBI:18248"/>
    </ligandPart>
</feature>
<reference evidence="8 9" key="1">
    <citation type="journal article" date="2013" name="Genome Biol.">
        <title>The genome sequence of the most widely cultivated cacao type and its use to identify candidate genes regulating pod color.</title>
        <authorList>
            <person name="Motamayor J.C."/>
            <person name="Mockaitis K."/>
            <person name="Schmutz J."/>
            <person name="Haiminen N."/>
            <person name="Iii D.L."/>
            <person name="Cornejo O."/>
            <person name="Findley S.D."/>
            <person name="Zheng P."/>
            <person name="Utro F."/>
            <person name="Royaert S."/>
            <person name="Saski C."/>
            <person name="Jenkins J."/>
            <person name="Podicheti R."/>
            <person name="Zhao M."/>
            <person name="Scheffler B.E."/>
            <person name="Stack J.C."/>
            <person name="Feltus F.A."/>
            <person name="Mustiga G.M."/>
            <person name="Amores F."/>
            <person name="Phillips W."/>
            <person name="Marelli J.P."/>
            <person name="May G.D."/>
            <person name="Shapiro H."/>
            <person name="Ma J."/>
            <person name="Bustamante C.D."/>
            <person name="Schnell R.J."/>
            <person name="Main D."/>
            <person name="Gilbert D."/>
            <person name="Parida L."/>
            <person name="Kuhn D.N."/>
        </authorList>
    </citation>
    <scope>NUCLEOTIDE SEQUENCE [LARGE SCALE GENOMIC DNA]</scope>
    <source>
        <strain evidence="9">cv. Matina 1-6</strain>
    </source>
</reference>
<sequence length="105" mass="12386">MDTMYHIVMVNAWARHRDPKFWNDPLNFKLKRFENVETESYKYKLLPFRVGKRSCLGENLFRCMVSLTLGSLIQCFEWKQVSEEVIDMAEGDGLIMPKVKPLVVK</sequence>
<keyword evidence="6" id="KW-0503">Monooxygenase</keyword>
<comment type="cofactor">
    <cofactor evidence="7">
        <name>heme</name>
        <dbReference type="ChEBI" id="CHEBI:30413"/>
    </cofactor>
</comment>
<comment type="similarity">
    <text evidence="1">Belongs to the cytochrome P450 family.</text>
</comment>
<proteinExistence type="inferred from homology"/>
<dbReference type="InterPro" id="IPR050651">
    <property type="entry name" value="Plant_Cytochrome_P450_Monoox"/>
</dbReference>
<dbReference type="HOGENOM" id="CLU_001570_29_6_1"/>
<dbReference type="InterPro" id="IPR036396">
    <property type="entry name" value="Cyt_P450_sf"/>
</dbReference>
<dbReference type="SUPFAM" id="SSF48264">
    <property type="entry name" value="Cytochrome P450"/>
    <property type="match status" value="1"/>
</dbReference>